<accession>A0ABW4Q1D7</accession>
<gene>
    <name evidence="2" type="ORF">ACFSDA_14245</name>
</gene>
<comment type="caution">
    <text evidence="2">The sequence shown here is derived from an EMBL/GenBank/DDBJ whole genome shotgun (WGS) entry which is preliminary data.</text>
</comment>
<dbReference type="EMBL" id="JBHUFL010000003">
    <property type="protein sequence ID" value="MFD1836227.1"/>
    <property type="molecule type" value="Genomic_DNA"/>
</dbReference>
<keyword evidence="1" id="KW-0472">Membrane</keyword>
<dbReference type="Proteomes" id="UP001597280">
    <property type="component" value="Unassembled WGS sequence"/>
</dbReference>
<protein>
    <submittedName>
        <fullName evidence="2">Uncharacterized protein</fullName>
    </submittedName>
</protein>
<keyword evidence="1" id="KW-0812">Transmembrane</keyword>
<evidence type="ECO:0000313" key="2">
    <source>
        <dbReference type="EMBL" id="MFD1836227.1"/>
    </source>
</evidence>
<sequence>MTRTTRTARVLDVTFAVLVGGSLAVAAVAHGIDGNWPATAGYALALAWFVLFTLTSRRADRGWAAVVKLQAALILAHQEWFDAGRTYQATLDENTRRGHTEREQA</sequence>
<evidence type="ECO:0000256" key="1">
    <source>
        <dbReference type="SAM" id="Phobius"/>
    </source>
</evidence>
<keyword evidence="1" id="KW-1133">Transmembrane helix</keyword>
<reference evidence="3" key="1">
    <citation type="journal article" date="2019" name="Int. J. Syst. Evol. Microbiol.">
        <title>The Global Catalogue of Microorganisms (GCM) 10K type strain sequencing project: providing services to taxonomists for standard genome sequencing and annotation.</title>
        <authorList>
            <consortium name="The Broad Institute Genomics Platform"/>
            <consortium name="The Broad Institute Genome Sequencing Center for Infectious Disease"/>
            <person name="Wu L."/>
            <person name="Ma J."/>
        </authorList>
    </citation>
    <scope>NUCLEOTIDE SEQUENCE [LARGE SCALE GENOMIC DNA]</scope>
    <source>
        <strain evidence="3">JCM 11650</strain>
    </source>
</reference>
<organism evidence="2 3">
    <name type="scientific">Brachybacterium rhamnosum</name>
    <dbReference type="NCBI Taxonomy" id="173361"/>
    <lineage>
        <taxon>Bacteria</taxon>
        <taxon>Bacillati</taxon>
        <taxon>Actinomycetota</taxon>
        <taxon>Actinomycetes</taxon>
        <taxon>Micrococcales</taxon>
        <taxon>Dermabacteraceae</taxon>
        <taxon>Brachybacterium</taxon>
    </lineage>
</organism>
<keyword evidence="3" id="KW-1185">Reference proteome</keyword>
<evidence type="ECO:0000313" key="3">
    <source>
        <dbReference type="Proteomes" id="UP001597280"/>
    </source>
</evidence>
<proteinExistence type="predicted"/>
<dbReference type="RefSeq" id="WP_343905582.1">
    <property type="nucleotide sequence ID" value="NZ_BAAAIS010000003.1"/>
</dbReference>
<feature type="transmembrane region" description="Helical" evidence="1">
    <location>
        <begin position="36"/>
        <end position="54"/>
    </location>
</feature>
<name>A0ABW4Q1D7_9MICO</name>